<sequence length="550" mass="65810">MEHSYENFQETSNVKPVAHFSNHAFLIRFDNINSYYKASLFELIYERLVIPLTHRKLFEYKAIKYRKYWQYDASIFKKDFLRSRYNIDELVIQNSEGAHNFFAYLDNQFPISIQKHDEKFKANNISDLSLKYHINSGYYHTCHYDSLYERLQALTHRFNAYDRIFCDTFERHGLHRSFQPYWDNSDIYLYRDRLLRDEFLSSFPPDASNAVYYASPKLTFMVLQKNPVTWQFIVRPFSKSLWVILVVYYVLFKVFRYLDIILEWINEQTWKLGRRRHDVFKMILYGYQEELNNVKERHGHTVETFHSFLRVIVTSAYGGMILFGILNPIYPWTPGTFAELNQTRNYYVCVAMSSAYGMIEQLKDSNILNGIDNSMILSRTEDLPADYLAKELKKEGKDKDKSYAAIMYDDKMNFWLKGRHHISKTAPFLKRLKPARAKTLPEMRYVSVSAGATRLHFLIDTLRWVFTAGSWMRWYHLEQNYYKNVVPIIVNRILVKDLNLERMREDNESRSLSIYDMYSLFAFIVCGCVLAFTLYIAENLYADRYMKWMI</sequence>
<protein>
    <submittedName>
        <fullName evidence="2">Uncharacterized protein</fullName>
    </submittedName>
</protein>
<feature type="transmembrane region" description="Helical" evidence="1">
    <location>
        <begin position="517"/>
        <end position="537"/>
    </location>
</feature>
<reference evidence="2 3" key="1">
    <citation type="submission" date="2024-08" db="EMBL/GenBank/DDBJ databases">
        <authorList>
            <person name="Cucini C."/>
            <person name="Frati F."/>
        </authorList>
    </citation>
    <scope>NUCLEOTIDE SEQUENCE [LARGE SCALE GENOMIC DNA]</scope>
</reference>
<comment type="caution">
    <text evidence="2">The sequence shown here is derived from an EMBL/GenBank/DDBJ whole genome shotgun (WGS) entry which is preliminary data.</text>
</comment>
<gene>
    <name evidence="2" type="ORF">ODALV1_LOCUS365</name>
</gene>
<accession>A0ABP1PK59</accession>
<dbReference type="EMBL" id="CAXLJM020000001">
    <property type="protein sequence ID" value="CAL8068587.1"/>
    <property type="molecule type" value="Genomic_DNA"/>
</dbReference>
<organism evidence="2 3">
    <name type="scientific">Orchesella dallaii</name>
    <dbReference type="NCBI Taxonomy" id="48710"/>
    <lineage>
        <taxon>Eukaryota</taxon>
        <taxon>Metazoa</taxon>
        <taxon>Ecdysozoa</taxon>
        <taxon>Arthropoda</taxon>
        <taxon>Hexapoda</taxon>
        <taxon>Collembola</taxon>
        <taxon>Entomobryomorpha</taxon>
        <taxon>Entomobryoidea</taxon>
        <taxon>Orchesellidae</taxon>
        <taxon>Orchesellinae</taxon>
        <taxon>Orchesella</taxon>
    </lineage>
</organism>
<keyword evidence="3" id="KW-1185">Reference proteome</keyword>
<keyword evidence="1" id="KW-0812">Transmembrane</keyword>
<name>A0ABP1PK59_9HEXA</name>
<keyword evidence="1" id="KW-0472">Membrane</keyword>
<evidence type="ECO:0000313" key="3">
    <source>
        <dbReference type="Proteomes" id="UP001642540"/>
    </source>
</evidence>
<evidence type="ECO:0000256" key="1">
    <source>
        <dbReference type="SAM" id="Phobius"/>
    </source>
</evidence>
<proteinExistence type="predicted"/>
<evidence type="ECO:0000313" key="2">
    <source>
        <dbReference type="EMBL" id="CAL8068587.1"/>
    </source>
</evidence>
<dbReference type="Proteomes" id="UP001642540">
    <property type="component" value="Unassembled WGS sequence"/>
</dbReference>
<keyword evidence="1" id="KW-1133">Transmembrane helix</keyword>